<proteinExistence type="predicted"/>
<accession>A0ACB9R8K4</accession>
<evidence type="ECO:0000313" key="1">
    <source>
        <dbReference type="EMBL" id="KAI4375235.1"/>
    </source>
</evidence>
<organism evidence="1 2">
    <name type="scientific">Melastoma candidum</name>
    <dbReference type="NCBI Taxonomy" id="119954"/>
    <lineage>
        <taxon>Eukaryota</taxon>
        <taxon>Viridiplantae</taxon>
        <taxon>Streptophyta</taxon>
        <taxon>Embryophyta</taxon>
        <taxon>Tracheophyta</taxon>
        <taxon>Spermatophyta</taxon>
        <taxon>Magnoliopsida</taxon>
        <taxon>eudicotyledons</taxon>
        <taxon>Gunneridae</taxon>
        <taxon>Pentapetalae</taxon>
        <taxon>rosids</taxon>
        <taxon>malvids</taxon>
        <taxon>Myrtales</taxon>
        <taxon>Melastomataceae</taxon>
        <taxon>Melastomatoideae</taxon>
        <taxon>Melastomateae</taxon>
        <taxon>Melastoma</taxon>
    </lineage>
</organism>
<dbReference type="EMBL" id="CM042883">
    <property type="protein sequence ID" value="KAI4375235.1"/>
    <property type="molecule type" value="Genomic_DNA"/>
</dbReference>
<dbReference type="Proteomes" id="UP001057402">
    <property type="component" value="Chromosome 4"/>
</dbReference>
<protein>
    <submittedName>
        <fullName evidence="1">Uncharacterized protein</fullName>
    </submittedName>
</protein>
<gene>
    <name evidence="1" type="ORF">MLD38_013130</name>
</gene>
<name>A0ACB9R8K4_9MYRT</name>
<evidence type="ECO:0000313" key="2">
    <source>
        <dbReference type="Proteomes" id="UP001057402"/>
    </source>
</evidence>
<sequence length="282" mass="30350">MTAASIYRSDLKKKGTPTPDPEDDNNSKPPGDASSGSTRGMVINEPAPIITKDAARHVKPLQMPNLTSLLAMQGHILQPPCRDVYTQPNFPGGESSNMAMQWNSFFAQLSTRFTDEFSTSRNLSSSQLIMNRGFGVLNQLQGNRLPLPPAPSYEDSPPRHNLSPVDYQPGELDWLLMDLGVPTVGAIPPQVTREPSPNQIAPDNTMVDPVANVTLYVPGSFSAGRTSNPESSDPYYCTSHDTATSGWTGESFDPLCVAVIRTTKGASPLLNAAASSLGRDSF</sequence>
<reference evidence="2" key="1">
    <citation type="journal article" date="2023" name="Front. Plant Sci.">
        <title>Chromosomal-level genome assembly of Melastoma candidum provides insights into trichome evolution.</title>
        <authorList>
            <person name="Zhong Y."/>
            <person name="Wu W."/>
            <person name="Sun C."/>
            <person name="Zou P."/>
            <person name="Liu Y."/>
            <person name="Dai S."/>
            <person name="Zhou R."/>
        </authorList>
    </citation>
    <scope>NUCLEOTIDE SEQUENCE [LARGE SCALE GENOMIC DNA]</scope>
</reference>
<comment type="caution">
    <text evidence="1">The sequence shown here is derived from an EMBL/GenBank/DDBJ whole genome shotgun (WGS) entry which is preliminary data.</text>
</comment>
<keyword evidence="2" id="KW-1185">Reference proteome</keyword>